<feature type="region of interest" description="Disordered" evidence="6">
    <location>
        <begin position="813"/>
        <end position="862"/>
    </location>
</feature>
<feature type="transmembrane region" description="Helical" evidence="7">
    <location>
        <begin position="731"/>
        <end position="749"/>
    </location>
</feature>
<feature type="transmembrane region" description="Helical" evidence="7">
    <location>
        <begin position="545"/>
        <end position="569"/>
    </location>
</feature>
<dbReference type="InterPro" id="IPR004342">
    <property type="entry name" value="EXS_C"/>
</dbReference>
<dbReference type="GO" id="GO:0006817">
    <property type="term" value="P:phosphate ion transport"/>
    <property type="evidence" value="ECO:0007669"/>
    <property type="project" value="TreeGrafter"/>
</dbReference>
<keyword evidence="3 7" id="KW-0812">Transmembrane</keyword>
<keyword evidence="11" id="KW-1185">Reference proteome</keyword>
<evidence type="ECO:0008006" key="12">
    <source>
        <dbReference type="Google" id="ProtNLM"/>
    </source>
</evidence>
<reference evidence="11" key="1">
    <citation type="journal article" date="2014" name="Proc. Natl. Acad. Sci. U.S.A.">
        <title>Extensive sampling of basidiomycete genomes demonstrates inadequacy of the white-rot/brown-rot paradigm for wood decay fungi.</title>
        <authorList>
            <person name="Riley R."/>
            <person name="Salamov A.A."/>
            <person name="Brown D.W."/>
            <person name="Nagy L.G."/>
            <person name="Floudas D."/>
            <person name="Held B.W."/>
            <person name="Levasseur A."/>
            <person name="Lombard V."/>
            <person name="Morin E."/>
            <person name="Otillar R."/>
            <person name="Lindquist E.A."/>
            <person name="Sun H."/>
            <person name="LaButti K.M."/>
            <person name="Schmutz J."/>
            <person name="Jabbour D."/>
            <person name="Luo H."/>
            <person name="Baker S.E."/>
            <person name="Pisabarro A.G."/>
            <person name="Walton J.D."/>
            <person name="Blanchette R.A."/>
            <person name="Henrissat B."/>
            <person name="Martin F."/>
            <person name="Cullen D."/>
            <person name="Hibbett D.S."/>
            <person name="Grigoriev I.V."/>
        </authorList>
    </citation>
    <scope>NUCLEOTIDE SEQUENCE [LARGE SCALE GENOMIC DNA]</scope>
    <source>
        <strain evidence="11">FD-172 SS1</strain>
    </source>
</reference>
<feature type="compositionally biased region" description="Low complexity" evidence="6">
    <location>
        <begin position="145"/>
        <end position="154"/>
    </location>
</feature>
<evidence type="ECO:0000256" key="6">
    <source>
        <dbReference type="SAM" id="MobiDB-lite"/>
    </source>
</evidence>
<evidence type="ECO:0000259" key="9">
    <source>
        <dbReference type="PROSITE" id="PS51382"/>
    </source>
</evidence>
<dbReference type="GO" id="GO:0000822">
    <property type="term" value="F:inositol hexakisphosphate binding"/>
    <property type="evidence" value="ECO:0007669"/>
    <property type="project" value="TreeGrafter"/>
</dbReference>
<dbReference type="GO" id="GO:0005794">
    <property type="term" value="C:Golgi apparatus"/>
    <property type="evidence" value="ECO:0007669"/>
    <property type="project" value="TreeGrafter"/>
</dbReference>
<feature type="region of interest" description="Disordered" evidence="6">
    <location>
        <begin position="51"/>
        <end position="107"/>
    </location>
</feature>
<evidence type="ECO:0000256" key="4">
    <source>
        <dbReference type="ARBA" id="ARBA00022989"/>
    </source>
</evidence>
<dbReference type="Pfam" id="PF03124">
    <property type="entry name" value="EXS"/>
    <property type="match status" value="1"/>
</dbReference>
<dbReference type="AlphaFoldDB" id="A0A067MBW1"/>
<evidence type="ECO:0000259" key="8">
    <source>
        <dbReference type="PROSITE" id="PS51380"/>
    </source>
</evidence>
<evidence type="ECO:0000256" key="1">
    <source>
        <dbReference type="ARBA" id="ARBA00004141"/>
    </source>
</evidence>
<feature type="compositionally biased region" description="Polar residues" evidence="6">
    <location>
        <begin position="132"/>
        <end position="144"/>
    </location>
</feature>
<feature type="region of interest" description="Disordered" evidence="6">
    <location>
        <begin position="132"/>
        <end position="157"/>
    </location>
</feature>
<dbReference type="Proteomes" id="UP000027195">
    <property type="component" value="Unassembled WGS sequence"/>
</dbReference>
<accession>A0A067MBW1</accession>
<feature type="transmembrane region" description="Helical" evidence="7">
    <location>
        <begin position="511"/>
        <end position="533"/>
    </location>
</feature>
<dbReference type="GO" id="GO:0016036">
    <property type="term" value="P:cellular response to phosphate starvation"/>
    <property type="evidence" value="ECO:0007669"/>
    <property type="project" value="TreeGrafter"/>
</dbReference>
<dbReference type="PANTHER" id="PTHR10783">
    <property type="entry name" value="XENOTROPIC AND POLYTROPIC RETROVIRUS RECEPTOR 1-RELATED"/>
    <property type="match status" value="1"/>
</dbReference>
<feature type="transmembrane region" description="Helical" evidence="7">
    <location>
        <begin position="466"/>
        <end position="490"/>
    </location>
</feature>
<protein>
    <recommendedName>
        <fullName evidence="12">SPX domain-containing protein</fullName>
    </recommendedName>
</protein>
<dbReference type="InParanoid" id="A0A067MBW1"/>
<dbReference type="GO" id="GO:0005886">
    <property type="term" value="C:plasma membrane"/>
    <property type="evidence" value="ECO:0007669"/>
    <property type="project" value="TreeGrafter"/>
</dbReference>
<evidence type="ECO:0000256" key="7">
    <source>
        <dbReference type="SAM" id="Phobius"/>
    </source>
</evidence>
<sequence length="862" mass="99565">MKFARYLEDTQITEWKKAYIDYRGLKKCISQIRKARSQTGIDANSFGSSPLFAGRVQGSPETQAHAHPSPPPRTITIPDQPTPSTGRKYGSTGRTPPLSSRIAAMPPDLPPLPAPAMDIETANRPMTLSVRTMPSNSALNDTALSSSRDSSVRGSRQRPRLFSSFTLRRRPSTMRSAVKPTSLSELYLVLTPLERQFFHLLDAELDKVEKFYREREAEALTRIGVLKEQLRELREHRKVFHAARPHDIVNIPDIPSRVRHFMGLAESAPAPKAAGDAHSSRPSNGSQDQPEAAGRGGKAKDAHRPETSGSAGPKRDPEEYHHAKKNLKKAVLEFHRGLELLNNYRILNLTGFRKAIKKWEKTTRLTAQQLYQQEKIEPCHIANETSLREITADVEDLYANRFEGGDRKKARDRLRATMRSDTHHFSTFRSGLYIGLALPVLASGLYDSFKAETRKQIPQYGALLYVYGTLLIPVVFAMLIGLNIVVWSRARINYIFIFELDMRSAVDAREYLELPSFLFMTLCYAFWISFSYASTIAISPTTWPLAWVIFAITVIVNPLPIFFPSSRWWFIRSTWKLFLFTRRRVEVRYFWMGDQWCSLTFTLSNLYFVGCAYQAKWENVWNTCNLGWRWGLPFFLTSLPSIIRLIQCIKRWADSGLRIHLINGGKYTSSIVAYVAYYMWRHNGSQRDHYFIIWCMFATINSIYTSSWDLTMDWSLLRPHAKYKFLRAELVYSRWVPAYYFAIVSNVLIRFIWVWYIPSGGLSSTLRAFIFAMLEMIRRVQWNFLRLENEHLGNADQYRVTREIPLPYRLEDHDRDVDSDEDKGSTKRPRRRSTWRKKDDGQSPRMSLVEAGRRHSQVGRSE</sequence>
<proteinExistence type="inferred from homology"/>
<dbReference type="OrthoDB" id="9970435at2759"/>
<dbReference type="CDD" id="cd14475">
    <property type="entry name" value="SPX_SYG1_like"/>
    <property type="match status" value="1"/>
</dbReference>
<evidence type="ECO:0000313" key="11">
    <source>
        <dbReference type="Proteomes" id="UP000027195"/>
    </source>
</evidence>
<feature type="region of interest" description="Disordered" evidence="6">
    <location>
        <begin position="268"/>
        <end position="322"/>
    </location>
</feature>
<evidence type="ECO:0000256" key="3">
    <source>
        <dbReference type="ARBA" id="ARBA00022692"/>
    </source>
</evidence>
<keyword evidence="5 7" id="KW-0472">Membrane</keyword>
<evidence type="ECO:0000256" key="2">
    <source>
        <dbReference type="ARBA" id="ARBA00009665"/>
    </source>
</evidence>
<dbReference type="EMBL" id="KL198082">
    <property type="protein sequence ID" value="KDQ09086.1"/>
    <property type="molecule type" value="Genomic_DNA"/>
</dbReference>
<name>A0A067MBW1_BOTB1</name>
<dbReference type="PROSITE" id="PS51380">
    <property type="entry name" value="EXS"/>
    <property type="match status" value="1"/>
</dbReference>
<feature type="compositionally biased region" description="Basic residues" evidence="6">
    <location>
        <begin position="826"/>
        <end position="835"/>
    </location>
</feature>
<dbReference type="PROSITE" id="PS51382">
    <property type="entry name" value="SPX"/>
    <property type="match status" value="1"/>
</dbReference>
<dbReference type="PANTHER" id="PTHR10783:SF103">
    <property type="entry name" value="SOLUTE CARRIER FAMILY 53 MEMBER 1"/>
    <property type="match status" value="1"/>
</dbReference>
<organism evidence="10 11">
    <name type="scientific">Botryobasidium botryosum (strain FD-172 SS1)</name>
    <dbReference type="NCBI Taxonomy" id="930990"/>
    <lineage>
        <taxon>Eukaryota</taxon>
        <taxon>Fungi</taxon>
        <taxon>Dikarya</taxon>
        <taxon>Basidiomycota</taxon>
        <taxon>Agaricomycotina</taxon>
        <taxon>Agaricomycetes</taxon>
        <taxon>Cantharellales</taxon>
        <taxon>Botryobasidiaceae</taxon>
        <taxon>Botryobasidium</taxon>
    </lineage>
</organism>
<feature type="compositionally biased region" description="Polar residues" evidence="6">
    <location>
        <begin position="280"/>
        <end position="289"/>
    </location>
</feature>
<gene>
    <name evidence="10" type="ORF">BOTBODRAFT_643395</name>
</gene>
<dbReference type="STRING" id="930990.A0A067MBW1"/>
<evidence type="ECO:0000256" key="5">
    <source>
        <dbReference type="ARBA" id="ARBA00023136"/>
    </source>
</evidence>
<dbReference type="FunCoup" id="A0A067MBW1">
    <property type="interactions" value="252"/>
</dbReference>
<evidence type="ECO:0000313" key="10">
    <source>
        <dbReference type="EMBL" id="KDQ09086.1"/>
    </source>
</evidence>
<feature type="transmembrane region" description="Helical" evidence="7">
    <location>
        <begin position="691"/>
        <end position="710"/>
    </location>
</feature>
<dbReference type="Pfam" id="PF03105">
    <property type="entry name" value="SPX"/>
    <property type="match status" value="1"/>
</dbReference>
<feature type="domain" description="SPX" evidence="9">
    <location>
        <begin position="1"/>
        <end position="373"/>
    </location>
</feature>
<feature type="domain" description="EXS" evidence="8">
    <location>
        <begin position="624"/>
        <end position="818"/>
    </location>
</feature>
<comment type="similarity">
    <text evidence="2">Belongs to the SYG1 (TC 2.A.94) family.</text>
</comment>
<keyword evidence="4 7" id="KW-1133">Transmembrane helix</keyword>
<dbReference type="HOGENOM" id="CLU_006116_0_0_1"/>
<dbReference type="InterPro" id="IPR004331">
    <property type="entry name" value="SPX_dom"/>
</dbReference>
<comment type="subcellular location">
    <subcellularLocation>
        <location evidence="1">Membrane</location>
        <topology evidence="1">Multi-pass membrane protein</topology>
    </subcellularLocation>
</comment>